<keyword evidence="5" id="KW-1185">Reference proteome</keyword>
<keyword evidence="3" id="KW-0812">Transmembrane</keyword>
<gene>
    <name evidence="4" type="ORF">ACFQ47_11740</name>
</gene>
<organism evidence="4 5">
    <name type="scientific">Lacticaseibacillus yichunensis</name>
    <dbReference type="NCBI Taxonomy" id="2486015"/>
    <lineage>
        <taxon>Bacteria</taxon>
        <taxon>Bacillati</taxon>
        <taxon>Bacillota</taxon>
        <taxon>Bacilli</taxon>
        <taxon>Lactobacillales</taxon>
        <taxon>Lactobacillaceae</taxon>
        <taxon>Lacticaseibacillus</taxon>
    </lineage>
</organism>
<dbReference type="CDD" id="cd05827">
    <property type="entry name" value="Sortase_C"/>
    <property type="match status" value="1"/>
</dbReference>
<accession>A0ABW4CSZ9</accession>
<reference evidence="5" key="1">
    <citation type="journal article" date="2019" name="Int. J. Syst. Evol. Microbiol.">
        <title>The Global Catalogue of Microorganisms (GCM) 10K type strain sequencing project: providing services to taxonomists for standard genome sequencing and annotation.</title>
        <authorList>
            <consortium name="The Broad Institute Genomics Platform"/>
            <consortium name="The Broad Institute Genome Sequencing Center for Infectious Disease"/>
            <person name="Wu L."/>
            <person name="Ma J."/>
        </authorList>
    </citation>
    <scope>NUCLEOTIDE SEQUENCE [LARGE SCALE GENOMIC DNA]</scope>
    <source>
        <strain evidence="5">CCM 8947</strain>
    </source>
</reference>
<evidence type="ECO:0000313" key="4">
    <source>
        <dbReference type="EMBL" id="MFD1433339.1"/>
    </source>
</evidence>
<protein>
    <submittedName>
        <fullName evidence="4">Class C sortase</fullName>
    </submittedName>
</protein>
<dbReference type="NCBIfam" id="NF033745">
    <property type="entry name" value="class_C_sortase"/>
    <property type="match status" value="1"/>
</dbReference>
<dbReference type="RefSeq" id="WP_164510143.1">
    <property type="nucleotide sequence ID" value="NZ_JBHTOG010000066.1"/>
</dbReference>
<comment type="caution">
    <text evidence="4">The sequence shown here is derived from an EMBL/GenBank/DDBJ whole genome shotgun (WGS) entry which is preliminary data.</text>
</comment>
<keyword evidence="1" id="KW-0378">Hydrolase</keyword>
<evidence type="ECO:0000256" key="1">
    <source>
        <dbReference type="ARBA" id="ARBA00022801"/>
    </source>
</evidence>
<name>A0ABW4CSZ9_9LACO</name>
<dbReference type="InterPro" id="IPR005754">
    <property type="entry name" value="Sortase"/>
</dbReference>
<dbReference type="Proteomes" id="UP001597192">
    <property type="component" value="Unassembled WGS sequence"/>
</dbReference>
<feature type="region of interest" description="Disordered" evidence="2">
    <location>
        <begin position="273"/>
        <end position="327"/>
    </location>
</feature>
<evidence type="ECO:0000256" key="3">
    <source>
        <dbReference type="SAM" id="Phobius"/>
    </source>
</evidence>
<feature type="compositionally biased region" description="Basic and acidic residues" evidence="2">
    <location>
        <begin position="310"/>
        <end position="319"/>
    </location>
</feature>
<feature type="transmembrane region" description="Helical" evidence="3">
    <location>
        <begin position="9"/>
        <end position="30"/>
    </location>
</feature>
<evidence type="ECO:0000313" key="5">
    <source>
        <dbReference type="Proteomes" id="UP001597192"/>
    </source>
</evidence>
<feature type="compositionally biased region" description="Basic and acidic residues" evidence="2">
    <location>
        <begin position="273"/>
        <end position="295"/>
    </location>
</feature>
<dbReference type="InterPro" id="IPR042002">
    <property type="entry name" value="Sortase_C"/>
</dbReference>
<feature type="transmembrane region" description="Helical" evidence="3">
    <location>
        <begin position="246"/>
        <end position="264"/>
    </location>
</feature>
<dbReference type="EMBL" id="JBHTOG010000066">
    <property type="protein sequence ID" value="MFD1433339.1"/>
    <property type="molecule type" value="Genomic_DNA"/>
</dbReference>
<dbReference type="NCBIfam" id="TIGR01076">
    <property type="entry name" value="sortase_fam"/>
    <property type="match status" value="1"/>
</dbReference>
<keyword evidence="3" id="KW-1133">Transmembrane helix</keyword>
<dbReference type="InterPro" id="IPR023365">
    <property type="entry name" value="Sortase_dom-sf"/>
</dbReference>
<sequence>MRHLSDRTFYLFFGFLFALGLILLLLPFGFDVYHDYQSKQATVVYEKNAKSPTSKQTKDIEAYNAMIAAFQQGQPPKRKVKITDIQPDLHDPIGFVRIPAIHIAGQTMYFGDSDWVLDRAIGTMPGTSLPSGGTNTLTVITGHSGLANRIVFDNIRYLQNGDIFYVTSFGQEKAYQVYQQKVVDPNAKSAIKATYVQPHKDIAVLLTCTPLFINTHRLMVYGKRISLKTAASHTVTTRDGWGIERLWILIVILLLLLILIWFLIKQHQRRKEKEKANAEKAAQEQAAREAGERDAGQPGELGTHQPGEPGEPRPGDPGHTDGTGDAD</sequence>
<dbReference type="SUPFAM" id="SSF63817">
    <property type="entry name" value="Sortase"/>
    <property type="match status" value="1"/>
</dbReference>
<keyword evidence="3" id="KW-0472">Membrane</keyword>
<dbReference type="Pfam" id="PF04203">
    <property type="entry name" value="Sortase"/>
    <property type="match status" value="1"/>
</dbReference>
<proteinExistence type="predicted"/>
<evidence type="ECO:0000256" key="2">
    <source>
        <dbReference type="SAM" id="MobiDB-lite"/>
    </source>
</evidence>
<dbReference type="Gene3D" id="2.40.260.10">
    <property type="entry name" value="Sortase"/>
    <property type="match status" value="1"/>
</dbReference>